<keyword evidence="1" id="KW-1133">Transmembrane helix</keyword>
<reference evidence="2 3" key="1">
    <citation type="journal article" date="2019" name="Genome Biol. Evol.">
        <title>Insights into the evolution of the New World diploid cottons (Gossypium, subgenus Houzingenia) based on genome sequencing.</title>
        <authorList>
            <person name="Grover C.E."/>
            <person name="Arick M.A. 2nd"/>
            <person name="Thrash A."/>
            <person name="Conover J.L."/>
            <person name="Sanders W.S."/>
            <person name="Peterson D.G."/>
            <person name="Frelichowski J.E."/>
            <person name="Scheffler J.A."/>
            <person name="Scheffler B.E."/>
            <person name="Wendel J.F."/>
        </authorList>
    </citation>
    <scope>NUCLEOTIDE SEQUENCE [LARGE SCALE GENOMIC DNA]</scope>
    <source>
        <strain evidence="2">1</strain>
        <tissue evidence="2">Leaf</tissue>
    </source>
</reference>
<keyword evidence="1" id="KW-0472">Membrane</keyword>
<keyword evidence="3" id="KW-1185">Reference proteome</keyword>
<evidence type="ECO:0000313" key="2">
    <source>
        <dbReference type="EMBL" id="MBA0881284.1"/>
    </source>
</evidence>
<dbReference type="AlphaFoldDB" id="A0A7J9NDK4"/>
<organism evidence="2 3">
    <name type="scientific">Gossypium schwendimanii</name>
    <name type="common">Cotton</name>
    <dbReference type="NCBI Taxonomy" id="34291"/>
    <lineage>
        <taxon>Eukaryota</taxon>
        <taxon>Viridiplantae</taxon>
        <taxon>Streptophyta</taxon>
        <taxon>Embryophyta</taxon>
        <taxon>Tracheophyta</taxon>
        <taxon>Spermatophyta</taxon>
        <taxon>Magnoliopsida</taxon>
        <taxon>eudicotyledons</taxon>
        <taxon>Gunneridae</taxon>
        <taxon>Pentapetalae</taxon>
        <taxon>rosids</taxon>
        <taxon>malvids</taxon>
        <taxon>Malvales</taxon>
        <taxon>Malvaceae</taxon>
        <taxon>Malvoideae</taxon>
        <taxon>Gossypium</taxon>
    </lineage>
</organism>
<comment type="caution">
    <text evidence="2">The sequence shown here is derived from an EMBL/GenBank/DDBJ whole genome shotgun (WGS) entry which is preliminary data.</text>
</comment>
<accession>A0A7J9NDK4</accession>
<dbReference type="Proteomes" id="UP000593576">
    <property type="component" value="Unassembled WGS sequence"/>
</dbReference>
<gene>
    <name evidence="2" type="ORF">Goshw_014339</name>
</gene>
<protein>
    <submittedName>
        <fullName evidence="2">Uncharacterized protein</fullName>
    </submittedName>
</protein>
<feature type="transmembrane region" description="Helical" evidence="1">
    <location>
        <begin position="36"/>
        <end position="53"/>
    </location>
</feature>
<dbReference type="EMBL" id="JABFAF010279035">
    <property type="protein sequence ID" value="MBA0881284.1"/>
    <property type="molecule type" value="Genomic_DNA"/>
</dbReference>
<evidence type="ECO:0000313" key="3">
    <source>
        <dbReference type="Proteomes" id="UP000593576"/>
    </source>
</evidence>
<proteinExistence type="predicted"/>
<feature type="transmembrane region" description="Helical" evidence="1">
    <location>
        <begin position="12"/>
        <end position="30"/>
    </location>
</feature>
<sequence length="54" mass="6611">MDLKELYLKSFLINIRMLFFLIIISLELIYQINLVTHQFLLLFWLITSFMVVCR</sequence>
<keyword evidence="1" id="KW-0812">Transmembrane</keyword>
<evidence type="ECO:0000256" key="1">
    <source>
        <dbReference type="SAM" id="Phobius"/>
    </source>
</evidence>
<name>A0A7J9NDK4_GOSSC</name>